<organism evidence="4 5">
    <name type="scientific">Nostoc minutum NIES-26</name>
    <dbReference type="NCBI Taxonomy" id="1844469"/>
    <lineage>
        <taxon>Bacteria</taxon>
        <taxon>Bacillati</taxon>
        <taxon>Cyanobacteriota</taxon>
        <taxon>Cyanophyceae</taxon>
        <taxon>Nostocales</taxon>
        <taxon>Nostocaceae</taxon>
        <taxon>Nostoc</taxon>
    </lineage>
</organism>
<evidence type="ECO:0000256" key="2">
    <source>
        <dbReference type="SAM" id="Phobius"/>
    </source>
</evidence>
<sequence length="666" mass="74358">MISTQRIIYCINSDCHNPINSMGDGICASCQTPLVHRYLWASGSLAAKIPPRTKVADRYEVITHQIWLDTQPGLSPNAPEELPQVVIPYLKLYQEHWHLPQAYGFARSDMEDATDSDILLLENVPIDETGIYPTIADAWQQATAVRQVYWLWQILQLWQPLLELGVAQSLLLPDNLRVQGWCVRLLELVETSHTTSLQQLGQSWQPWVASAKTSIAQELENIVQQMCSAEVELETIATQLNALLLLSAAELPLGIEVAGATDTGPALTQNEDTCYPLTSTDLDDRLQPRLSIVCDGIGGHQGGEVASQLAVQSLKLQMRALLAEVAEQTELVSPKLLQEQIEASLRVVNNVICSRNDEQKRQGRERMATTLVMAVQIPQRVRTTSGRQLENTHELYLANIGDSRAYWITRHYCQLLTMDDDVATREVRFARSLYRKALQRPDATALTQALGTKDAEFMRLLIKRFIIEEDGILLLCSDGLSDNNWVEQSWQDYVMPVLTGKLSIEDAVRDLISLANQKNGHDNTSVVLSLCRVSPAYLVPVTPAQPLVEILKVEEPEVEEPETELPEAELPETELPEAELPQLEQASMAESSQALLDLDLTEEPTPTPVKKPSRGKPLVLLGGLLVLLVGGTSLGLFAWWQLNPQTFQKMCGQLPQRMQQLCPQRK</sequence>
<dbReference type="AlphaFoldDB" id="A0A367RZL2"/>
<dbReference type="SUPFAM" id="SSF81606">
    <property type="entry name" value="PP2C-like"/>
    <property type="match status" value="1"/>
</dbReference>
<proteinExistence type="predicted"/>
<feature type="region of interest" description="Disordered" evidence="1">
    <location>
        <begin position="554"/>
        <end position="574"/>
    </location>
</feature>
<keyword evidence="2" id="KW-0812">Transmembrane</keyword>
<keyword evidence="2" id="KW-1133">Transmembrane helix</keyword>
<dbReference type="Proteomes" id="UP000252107">
    <property type="component" value="Unassembled WGS sequence"/>
</dbReference>
<dbReference type="Pfam" id="PF13672">
    <property type="entry name" value="PP2C_2"/>
    <property type="match status" value="1"/>
</dbReference>
<dbReference type="InterPro" id="IPR036457">
    <property type="entry name" value="PPM-type-like_dom_sf"/>
</dbReference>
<dbReference type="InterPro" id="IPR001932">
    <property type="entry name" value="PPM-type_phosphatase-like_dom"/>
</dbReference>
<accession>A0A367RZL2</accession>
<feature type="transmembrane region" description="Helical" evidence="2">
    <location>
        <begin position="618"/>
        <end position="640"/>
    </location>
</feature>
<dbReference type="SMART" id="SM00332">
    <property type="entry name" value="PP2Cc"/>
    <property type="match status" value="1"/>
</dbReference>
<keyword evidence="5" id="KW-1185">Reference proteome</keyword>
<evidence type="ECO:0000256" key="1">
    <source>
        <dbReference type="SAM" id="MobiDB-lite"/>
    </source>
</evidence>
<evidence type="ECO:0000313" key="5">
    <source>
        <dbReference type="Proteomes" id="UP000252107"/>
    </source>
</evidence>
<feature type="domain" description="PPM-type phosphatase" evidence="3">
    <location>
        <begin position="262"/>
        <end position="531"/>
    </location>
</feature>
<protein>
    <submittedName>
        <fullName evidence="4">Serine/threonine protein phosphatase</fullName>
    </submittedName>
</protein>
<keyword evidence="2" id="KW-0472">Membrane</keyword>
<evidence type="ECO:0000313" key="4">
    <source>
        <dbReference type="EMBL" id="RCJ41281.1"/>
    </source>
</evidence>
<dbReference type="CDD" id="cd00143">
    <property type="entry name" value="PP2Cc"/>
    <property type="match status" value="1"/>
</dbReference>
<name>A0A367RZL2_9NOSO</name>
<gene>
    <name evidence="4" type="ORF">A6770_09420</name>
</gene>
<evidence type="ECO:0000259" key="3">
    <source>
        <dbReference type="PROSITE" id="PS51746"/>
    </source>
</evidence>
<dbReference type="SMART" id="SM00331">
    <property type="entry name" value="PP2C_SIG"/>
    <property type="match status" value="1"/>
</dbReference>
<comment type="caution">
    <text evidence="4">The sequence shown here is derived from an EMBL/GenBank/DDBJ whole genome shotgun (WGS) entry which is preliminary data.</text>
</comment>
<feature type="compositionally biased region" description="Acidic residues" evidence="1">
    <location>
        <begin position="556"/>
        <end position="574"/>
    </location>
</feature>
<reference evidence="4" key="1">
    <citation type="submission" date="2016-04" db="EMBL/GenBank/DDBJ databases">
        <authorList>
            <person name="Tabuchi Yagui T.R."/>
        </authorList>
    </citation>
    <scope>NUCLEOTIDE SEQUENCE [LARGE SCALE GENOMIC DNA]</scope>
    <source>
        <strain evidence="4">NIES-26</strain>
    </source>
</reference>
<dbReference type="PROSITE" id="PS51746">
    <property type="entry name" value="PPM_2"/>
    <property type="match status" value="1"/>
</dbReference>
<dbReference type="Gene3D" id="3.60.40.10">
    <property type="entry name" value="PPM-type phosphatase domain"/>
    <property type="match status" value="1"/>
</dbReference>
<dbReference type="EMBL" id="LXQD01000023">
    <property type="protein sequence ID" value="RCJ41281.1"/>
    <property type="molecule type" value="Genomic_DNA"/>
</dbReference>